<protein>
    <submittedName>
        <fullName evidence="2">Uncharacterized protein</fullName>
    </submittedName>
</protein>
<gene>
    <name evidence="2" type="primary">Vigan.07G093100</name>
    <name evidence="2" type="ORF">VIGAN_07093100</name>
</gene>
<feature type="non-terminal residue" evidence="2">
    <location>
        <position position="1"/>
    </location>
</feature>
<evidence type="ECO:0000256" key="1">
    <source>
        <dbReference type="SAM" id="Phobius"/>
    </source>
</evidence>
<reference evidence="2 3" key="1">
    <citation type="journal article" date="2015" name="Sci. Rep.">
        <title>The power of single molecule real-time sequencing technology in the de novo assembly of a eukaryotic genome.</title>
        <authorList>
            <person name="Sakai H."/>
            <person name="Naito K."/>
            <person name="Ogiso-Tanaka E."/>
            <person name="Takahashi Y."/>
            <person name="Iseki K."/>
            <person name="Muto C."/>
            <person name="Satou K."/>
            <person name="Teruya K."/>
            <person name="Shiroma A."/>
            <person name="Shimoji M."/>
            <person name="Hirano T."/>
            <person name="Itoh T."/>
            <person name="Kaga A."/>
            <person name="Tomooka N."/>
        </authorList>
    </citation>
    <scope>NUCLEOTIDE SEQUENCE [LARGE SCALE GENOMIC DNA]</scope>
    <source>
        <strain evidence="3">cv. Shumari</strain>
    </source>
</reference>
<keyword evidence="1" id="KW-1133">Transmembrane helix</keyword>
<keyword evidence="3" id="KW-1185">Reference proteome</keyword>
<keyword evidence="1" id="KW-0812">Transmembrane</keyword>
<sequence>HINVPVLFYLYFLSLQFFTIYGSHPQFVCFLNSGLERLSFCEGVVLSFHRWPILFRTFLIRLMVYVLCVELWQ</sequence>
<name>A0A0S3SHA1_PHAAN</name>
<organism evidence="2 3">
    <name type="scientific">Vigna angularis var. angularis</name>
    <dbReference type="NCBI Taxonomy" id="157739"/>
    <lineage>
        <taxon>Eukaryota</taxon>
        <taxon>Viridiplantae</taxon>
        <taxon>Streptophyta</taxon>
        <taxon>Embryophyta</taxon>
        <taxon>Tracheophyta</taxon>
        <taxon>Spermatophyta</taxon>
        <taxon>Magnoliopsida</taxon>
        <taxon>eudicotyledons</taxon>
        <taxon>Gunneridae</taxon>
        <taxon>Pentapetalae</taxon>
        <taxon>rosids</taxon>
        <taxon>fabids</taxon>
        <taxon>Fabales</taxon>
        <taxon>Fabaceae</taxon>
        <taxon>Papilionoideae</taxon>
        <taxon>50 kb inversion clade</taxon>
        <taxon>NPAAA clade</taxon>
        <taxon>indigoferoid/millettioid clade</taxon>
        <taxon>Phaseoleae</taxon>
        <taxon>Vigna</taxon>
    </lineage>
</organism>
<feature type="transmembrane region" description="Helical" evidence="1">
    <location>
        <begin position="53"/>
        <end position="72"/>
    </location>
</feature>
<dbReference type="Proteomes" id="UP000291084">
    <property type="component" value="Chromosome 7"/>
</dbReference>
<keyword evidence="1" id="KW-0472">Membrane</keyword>
<proteinExistence type="predicted"/>
<dbReference type="AlphaFoldDB" id="A0A0S3SHA1"/>
<accession>A0A0S3SHA1</accession>
<feature type="transmembrane region" description="Helical" evidence="1">
    <location>
        <begin position="6"/>
        <end position="32"/>
    </location>
</feature>
<evidence type="ECO:0000313" key="2">
    <source>
        <dbReference type="EMBL" id="BAT92246.1"/>
    </source>
</evidence>
<dbReference type="EMBL" id="AP015040">
    <property type="protein sequence ID" value="BAT92246.1"/>
    <property type="molecule type" value="Genomic_DNA"/>
</dbReference>
<evidence type="ECO:0000313" key="3">
    <source>
        <dbReference type="Proteomes" id="UP000291084"/>
    </source>
</evidence>